<feature type="region of interest" description="Disordered" evidence="9">
    <location>
        <begin position="589"/>
        <end position="624"/>
    </location>
</feature>
<dbReference type="Gene3D" id="1.10.1410.10">
    <property type="match status" value="1"/>
</dbReference>
<evidence type="ECO:0000256" key="2">
    <source>
        <dbReference type="ARBA" id="ARBA00001946"/>
    </source>
</evidence>
<keyword evidence="6" id="KW-0378">Hydrolase</keyword>
<protein>
    <submittedName>
        <fullName evidence="12">RNA repair domain-containing protein</fullName>
    </submittedName>
</protein>
<evidence type="ECO:0000256" key="1">
    <source>
        <dbReference type="ARBA" id="ARBA00001936"/>
    </source>
</evidence>
<dbReference type="SUPFAM" id="SSF81301">
    <property type="entry name" value="Nucleotidyltransferase"/>
    <property type="match status" value="1"/>
</dbReference>
<dbReference type="InterPro" id="IPR005135">
    <property type="entry name" value="Endo/exonuclease/phosphatase"/>
</dbReference>
<dbReference type="InterPro" id="IPR036691">
    <property type="entry name" value="Endo/exonu/phosph_ase_sf"/>
</dbReference>
<dbReference type="Pfam" id="PF03372">
    <property type="entry name" value="Exo_endo_phos"/>
    <property type="match status" value="1"/>
</dbReference>
<dbReference type="SUPFAM" id="SSF55144">
    <property type="entry name" value="LigT-like"/>
    <property type="match status" value="1"/>
</dbReference>
<keyword evidence="5" id="KW-0227">DNA damage</keyword>
<dbReference type="CDD" id="cd09080">
    <property type="entry name" value="TDP2"/>
    <property type="match status" value="1"/>
</dbReference>
<feature type="compositionally biased region" description="Gly residues" evidence="9">
    <location>
        <begin position="613"/>
        <end position="624"/>
    </location>
</feature>
<evidence type="ECO:0000313" key="12">
    <source>
        <dbReference type="EMBL" id="MDI5968231.1"/>
    </source>
</evidence>
<dbReference type="PANTHER" id="PTHR15822">
    <property type="entry name" value="TRAF AND TNF RECEPTOR-ASSOCIATED PROTEIN"/>
    <property type="match status" value="1"/>
</dbReference>
<evidence type="ECO:0000256" key="4">
    <source>
        <dbReference type="ARBA" id="ARBA00022723"/>
    </source>
</evidence>
<evidence type="ECO:0000259" key="11">
    <source>
        <dbReference type="Pfam" id="PF04457"/>
    </source>
</evidence>
<dbReference type="GO" id="GO:0006302">
    <property type="term" value="P:double-strand break repair"/>
    <property type="evidence" value="ECO:0007669"/>
    <property type="project" value="TreeGrafter"/>
</dbReference>
<dbReference type="Gene3D" id="3.30.460.10">
    <property type="entry name" value="Beta Polymerase, domain 2"/>
    <property type="match status" value="1"/>
</dbReference>
<dbReference type="GO" id="GO:0046872">
    <property type="term" value="F:metal ion binding"/>
    <property type="evidence" value="ECO:0007669"/>
    <property type="project" value="UniProtKB-KW"/>
</dbReference>
<dbReference type="InterPro" id="IPR051547">
    <property type="entry name" value="TDP2-like"/>
</dbReference>
<proteinExistence type="predicted"/>
<comment type="cofactor">
    <cofactor evidence="2">
        <name>Mg(2+)</name>
        <dbReference type="ChEBI" id="CHEBI:18420"/>
    </cofactor>
</comment>
<dbReference type="GO" id="GO:0003697">
    <property type="term" value="F:single-stranded DNA binding"/>
    <property type="evidence" value="ECO:0007669"/>
    <property type="project" value="TreeGrafter"/>
</dbReference>
<evidence type="ECO:0000256" key="7">
    <source>
        <dbReference type="ARBA" id="ARBA00022842"/>
    </source>
</evidence>
<keyword evidence="3" id="KW-0540">Nuclease</keyword>
<feature type="domain" description="MJ1316 RNA cyclic group end recognition" evidence="11">
    <location>
        <begin position="1"/>
        <end position="65"/>
    </location>
</feature>
<dbReference type="InterPro" id="IPR040459">
    <property type="entry name" value="MJ1316"/>
</dbReference>
<dbReference type="GO" id="GO:0005737">
    <property type="term" value="C:cytoplasm"/>
    <property type="evidence" value="ECO:0007669"/>
    <property type="project" value="TreeGrafter"/>
</dbReference>
<dbReference type="SUPFAM" id="SSF56219">
    <property type="entry name" value="DNase I-like"/>
    <property type="match status" value="1"/>
</dbReference>
<name>A0AA90JVW7_9ACTN</name>
<feature type="region of interest" description="Disordered" evidence="9">
    <location>
        <begin position="881"/>
        <end position="908"/>
    </location>
</feature>
<gene>
    <name evidence="12" type="ORF">POF50_002525</name>
</gene>
<dbReference type="Gene3D" id="3.60.10.10">
    <property type="entry name" value="Endonuclease/exonuclease/phosphatase"/>
    <property type="match status" value="1"/>
</dbReference>
<dbReference type="RefSeq" id="WP_282698466.1">
    <property type="nucleotide sequence ID" value="NZ_JABXJJ020000002.1"/>
</dbReference>
<evidence type="ECO:0000256" key="8">
    <source>
        <dbReference type="ARBA" id="ARBA00023204"/>
    </source>
</evidence>
<sequence>MRTSEEIYHRVRWDARFDPARFVLGVRQRGAVAKRVPLASFVPGGEIPWHRVEFVEADGEPVWDRASGLDRLDDCAAGRVRRARLLRAPHFTARTPHRWDAVAGGWTPVTGEGAERPPGDGRLRVLTWNTLWDRYDADRIDSARRRPMLLAALEHADADVVALQEVDAALLRAVLNSPWVRARYLLAGDPGGRAVADTGLLLLSRLPLREAGDRPLGPHKALLAATVETAAGPVVVAVTHLSSDHSPAGADRRRSELGLVAEGLAGIDGEVVLAGDFNDGGATPSRALGLSDVWSTVRGARDRTPTFDPSVNPLAAVSSLTGRAARLDRVLLRPGGALRPRGVRLIGELPDAEGWFASDHFGVVAELTVGARPEAMSGLSVGVAPGAPGRLNAAGGSEALGEPEVLDVPPTARTAVAWIPARGLWPAVQEVRRRHDPQVDRWPPHVNVLFGFVPEADFNAALGPLAAAVAEVPPFEAVLAGVRSFDHRDDATVWLDPAAGGAAPWQALRRALERRFPRCRGRAEGWTPHLTLGRTREPARLAAECAPRIGELTSYVGELAVLSRRGDEPFAIRATVALGTGEVRWAGAHPQAGARPQTGAHPQAGVHPRGEAEGGAGGSGTAAGGAGIGDGNGILACATGSDDTRITDRATGSDRVVAGLVARLEDVAARGGGVARVVGSRRTGCARAGADLDLVVALPGAVDTGAVRRQVAAVLPPGTAVREVTGARVPGLRWRAEGVAVDLVLVGTGEVAPAGAVARRTELGDAAAVALSAVSDADAVVAAVAGRHAAFARLARTVKVWAASRGLDSAPFGGLPGLAWSVLAARTVLDAAAAGECEGAGTHGVTDDAAEALLRRFFGTWAAWDWREPVALSPADFAESRSVAPESGSPGVRSACVTQESDRPGDALTVLTPTAPVRSCTAQVGAGTRELLTAELYRTWELLAAGGGLGGPAAPHRRHAAWAVLTVDAVGGEEFGVTVGRFRGRVRALAAALEDGGVPDAHAWPRPFSSTPDRLRYAVGLGRTPPDAGRLAALSARWARGLPGVTVTRAAGGDVPTLG</sequence>
<keyword evidence="7" id="KW-0460">Magnesium</keyword>
<dbReference type="GO" id="GO:0070260">
    <property type="term" value="F:5'-tyrosyl-DNA phosphodiesterase activity"/>
    <property type="evidence" value="ECO:0007669"/>
    <property type="project" value="TreeGrafter"/>
</dbReference>
<organism evidence="12">
    <name type="scientific">Streptantibioticus silvisoli</name>
    <dbReference type="NCBI Taxonomy" id="2705255"/>
    <lineage>
        <taxon>Bacteria</taxon>
        <taxon>Bacillati</taxon>
        <taxon>Actinomycetota</taxon>
        <taxon>Actinomycetes</taxon>
        <taxon>Kitasatosporales</taxon>
        <taxon>Streptomycetaceae</taxon>
        <taxon>Streptantibioticus</taxon>
    </lineage>
</organism>
<evidence type="ECO:0000256" key="5">
    <source>
        <dbReference type="ARBA" id="ARBA00022763"/>
    </source>
</evidence>
<comment type="cofactor">
    <cofactor evidence="1">
        <name>Mn(2+)</name>
        <dbReference type="ChEBI" id="CHEBI:29035"/>
    </cofactor>
</comment>
<dbReference type="PANTHER" id="PTHR15822:SF4">
    <property type="entry name" value="TYROSYL-DNA PHOSPHODIESTERASE 2"/>
    <property type="match status" value="1"/>
</dbReference>
<evidence type="ECO:0000256" key="6">
    <source>
        <dbReference type="ARBA" id="ARBA00022801"/>
    </source>
</evidence>
<reference evidence="12" key="1">
    <citation type="submission" date="2023-05" db="EMBL/GenBank/DDBJ databases">
        <title>Streptantibioticus silvisoli sp. nov., acidotolerant actinomycetes 1 from pine litter.</title>
        <authorList>
            <person name="Swiecimska M."/>
            <person name="Golinska P."/>
            <person name="Sangal V."/>
            <person name="Wachnowicz B."/>
            <person name="Goodfellow M."/>
        </authorList>
    </citation>
    <scope>NUCLEOTIDE SEQUENCE</scope>
    <source>
        <strain evidence="12">SL13</strain>
    </source>
</reference>
<dbReference type="GO" id="GO:0004518">
    <property type="term" value="F:nuclease activity"/>
    <property type="evidence" value="ECO:0007669"/>
    <property type="project" value="UniProtKB-KW"/>
</dbReference>
<dbReference type="AlphaFoldDB" id="A0AA90JVW7"/>
<dbReference type="Gene3D" id="3.90.1140.10">
    <property type="entry name" value="Cyclic phosphodiesterase"/>
    <property type="match status" value="1"/>
</dbReference>
<comment type="caution">
    <text evidence="12">The sequence shown here is derived from an EMBL/GenBank/DDBJ whole genome shotgun (WGS) entry which is preliminary data.</text>
</comment>
<evidence type="ECO:0000259" key="10">
    <source>
        <dbReference type="Pfam" id="PF03372"/>
    </source>
</evidence>
<evidence type="ECO:0000256" key="3">
    <source>
        <dbReference type="ARBA" id="ARBA00022722"/>
    </source>
</evidence>
<dbReference type="Pfam" id="PF13563">
    <property type="entry name" value="2_5_RNA_ligase2"/>
    <property type="match status" value="1"/>
</dbReference>
<dbReference type="InterPro" id="IPR009097">
    <property type="entry name" value="Cyclic_Pdiesterase"/>
</dbReference>
<evidence type="ECO:0000256" key="9">
    <source>
        <dbReference type="SAM" id="MobiDB-lite"/>
    </source>
</evidence>
<keyword evidence="4" id="KW-0479">Metal-binding</keyword>
<keyword evidence="8" id="KW-0234">DNA repair</keyword>
<dbReference type="SUPFAM" id="SSF81631">
    <property type="entry name" value="PAP/OAS1 substrate-binding domain"/>
    <property type="match status" value="1"/>
</dbReference>
<dbReference type="InterPro" id="IPR043519">
    <property type="entry name" value="NT_sf"/>
</dbReference>
<accession>A0AA90JVW7</accession>
<dbReference type="EMBL" id="JABXJJ020000002">
    <property type="protein sequence ID" value="MDI5968231.1"/>
    <property type="molecule type" value="Genomic_DNA"/>
</dbReference>
<dbReference type="Pfam" id="PF04457">
    <property type="entry name" value="MJ1316"/>
    <property type="match status" value="1"/>
</dbReference>
<feature type="domain" description="Endonuclease/exonuclease/phosphatase" evidence="10">
    <location>
        <begin position="126"/>
        <end position="360"/>
    </location>
</feature>